<feature type="domain" description="OmpA-like" evidence="6">
    <location>
        <begin position="625"/>
        <end position="746"/>
    </location>
</feature>
<evidence type="ECO:0000256" key="5">
    <source>
        <dbReference type="SAM" id="MobiDB-lite"/>
    </source>
</evidence>
<dbReference type="InterPro" id="IPR011042">
    <property type="entry name" value="6-blade_b-propeller_TolB-like"/>
</dbReference>
<evidence type="ECO:0000256" key="2">
    <source>
        <dbReference type="ARBA" id="ARBA00023136"/>
    </source>
</evidence>
<reference evidence="7 8" key="1">
    <citation type="journal article" date="2014" name="Int. J. Syst. Evol. Microbiol.">
        <title>Phaeodactylibacter xiamenensis gen. nov., sp. nov., a member of the family Saprospiraceae isolated from the marine alga Phaeodactylum tricornutum.</title>
        <authorList>
            <person name="Chen Z.Jr."/>
            <person name="Lei X."/>
            <person name="Lai Q."/>
            <person name="Li Y."/>
            <person name="Zhang B."/>
            <person name="Zhang J."/>
            <person name="Zhang H."/>
            <person name="Yang L."/>
            <person name="Zheng W."/>
            <person name="Tian Y."/>
            <person name="Yu Z."/>
            <person name="Xu H.Jr."/>
            <person name="Zheng T."/>
        </authorList>
    </citation>
    <scope>NUCLEOTIDE SEQUENCE [LARGE SCALE GENOMIC DNA]</scope>
    <source>
        <strain evidence="7 8">KD52</strain>
    </source>
</reference>
<sequence length="746" mass="83030">MKFWPLVAVFLLSLPCLYGQSSRLSKADSYFSEGKLEAAIPLYHQVLQRQDVPQAKINLAEAYYGIGDYHTAANWFALVMPMEECQPVHQLKYGYALLHSGKCDAAIRWFNIYLEQRPFDPRKPDLLNACDKYQSLQNKSKGQVEIVHLPFNTPSNDFSPVLYREGLVFTSDRYQMEGQHLAHLYQVTLTTADSMVYGMPRPFDVETPQNLHEGPATFNASGNEIFFTRTRPESQARKKLEIRTGRLLPQGTWSALYPLTFCSDEYAVAFPALSPEGDRLFFASDMPGGYGGIDIYVSVRINGAWGRPINLGPVINTPGDELYPYVSPAGDLYFSSNGLLGLGMMDLFVTRESKDGTWQRPENLGAPFNSAADDFGIAMMDASESGYFTSNRQGGAGGDDIYFFRRSGRIAAIDVLDLTNGMPIPHAELLDTQNGDTLQTNASGRIVLRVPSCTTLTGWQEGFFPKSLDICPDDVPNGADTLFLAIALQPDIPQTLKGVVFDRTSGRPLESVKIKLESEGTCASSDLVYANEQGRFTLELQNECCYNITATLEGYEHVTQQSVCATGPNREQYINLFLQPRSNAMPVSSPADSTNYPESPDNRGNEQSRTDLFEDFEPSRPSSRDTSTVMAYKLNVYYDVGRSSVQPGSVSELLKLRDLLLKNPSLVVEISSHTDSNGNAVANEELSQRRANAIVRYLTSEGIDQARMIPVGYGEALLTNDCTDGVDCPEWMHQENRRTEFRIIRQ</sequence>
<dbReference type="Gene3D" id="2.120.10.30">
    <property type="entry name" value="TolB, C-terminal domain"/>
    <property type="match status" value="1"/>
</dbReference>
<feature type="compositionally biased region" description="Polar residues" evidence="5">
    <location>
        <begin position="584"/>
        <end position="597"/>
    </location>
</feature>
<dbReference type="InterPro" id="IPR036737">
    <property type="entry name" value="OmpA-like_sf"/>
</dbReference>
<dbReference type="EMBL" id="JPOS01000079">
    <property type="protein sequence ID" value="KGE86326.1"/>
    <property type="molecule type" value="Genomic_DNA"/>
</dbReference>
<keyword evidence="8" id="KW-1185">Reference proteome</keyword>
<dbReference type="Gene3D" id="2.60.40.1120">
    <property type="entry name" value="Carboxypeptidase-like, regulatory domain"/>
    <property type="match status" value="1"/>
</dbReference>
<accession>A0A098S2S3</accession>
<evidence type="ECO:0000256" key="3">
    <source>
        <dbReference type="ARBA" id="ARBA00023237"/>
    </source>
</evidence>
<dbReference type="InterPro" id="IPR011659">
    <property type="entry name" value="WD40"/>
</dbReference>
<dbReference type="Pfam" id="PF07676">
    <property type="entry name" value="PD40"/>
    <property type="match status" value="2"/>
</dbReference>
<evidence type="ECO:0000313" key="8">
    <source>
        <dbReference type="Proteomes" id="UP000029736"/>
    </source>
</evidence>
<dbReference type="Gene3D" id="1.25.40.10">
    <property type="entry name" value="Tetratricopeptide repeat domain"/>
    <property type="match status" value="1"/>
</dbReference>
<dbReference type="Proteomes" id="UP000029736">
    <property type="component" value="Unassembled WGS sequence"/>
</dbReference>
<proteinExistence type="predicted"/>
<dbReference type="SUPFAM" id="SSF82171">
    <property type="entry name" value="DPP6 N-terminal domain-like"/>
    <property type="match status" value="1"/>
</dbReference>
<organism evidence="7 8">
    <name type="scientific">Phaeodactylibacter xiamenensis</name>
    <dbReference type="NCBI Taxonomy" id="1524460"/>
    <lineage>
        <taxon>Bacteria</taxon>
        <taxon>Pseudomonadati</taxon>
        <taxon>Bacteroidota</taxon>
        <taxon>Saprospiria</taxon>
        <taxon>Saprospirales</taxon>
        <taxon>Haliscomenobacteraceae</taxon>
        <taxon>Phaeodactylibacter</taxon>
    </lineage>
</organism>
<dbReference type="GO" id="GO:0009279">
    <property type="term" value="C:cell outer membrane"/>
    <property type="evidence" value="ECO:0007669"/>
    <property type="project" value="UniProtKB-SubCell"/>
</dbReference>
<evidence type="ECO:0000256" key="4">
    <source>
        <dbReference type="PROSITE-ProRule" id="PRU00473"/>
    </source>
</evidence>
<dbReference type="RefSeq" id="WP_044225012.1">
    <property type="nucleotide sequence ID" value="NZ_JBKAGJ010000010.1"/>
</dbReference>
<dbReference type="STRING" id="1524460.IX84_21215"/>
<dbReference type="PRINTS" id="PR01021">
    <property type="entry name" value="OMPADOMAIN"/>
</dbReference>
<keyword evidence="3" id="KW-0998">Cell outer membrane</keyword>
<dbReference type="Pfam" id="PF00691">
    <property type="entry name" value="OmpA"/>
    <property type="match status" value="1"/>
</dbReference>
<dbReference type="PROSITE" id="PS51123">
    <property type="entry name" value="OMPA_2"/>
    <property type="match status" value="1"/>
</dbReference>
<dbReference type="SUPFAM" id="SSF48452">
    <property type="entry name" value="TPR-like"/>
    <property type="match status" value="1"/>
</dbReference>
<dbReference type="PANTHER" id="PTHR30329:SF21">
    <property type="entry name" value="LIPOPROTEIN YIAD-RELATED"/>
    <property type="match status" value="1"/>
</dbReference>
<dbReference type="SUPFAM" id="SSF49464">
    <property type="entry name" value="Carboxypeptidase regulatory domain-like"/>
    <property type="match status" value="1"/>
</dbReference>
<dbReference type="InterPro" id="IPR006664">
    <property type="entry name" value="OMP_bac"/>
</dbReference>
<dbReference type="InterPro" id="IPR008969">
    <property type="entry name" value="CarboxyPept-like_regulatory"/>
</dbReference>
<dbReference type="PANTHER" id="PTHR30329">
    <property type="entry name" value="STATOR ELEMENT OF FLAGELLAR MOTOR COMPLEX"/>
    <property type="match status" value="1"/>
</dbReference>
<dbReference type="InterPro" id="IPR006665">
    <property type="entry name" value="OmpA-like"/>
</dbReference>
<feature type="region of interest" description="Disordered" evidence="5">
    <location>
        <begin position="584"/>
        <end position="608"/>
    </location>
</feature>
<dbReference type="Pfam" id="PF13432">
    <property type="entry name" value="TPR_16"/>
    <property type="match status" value="1"/>
</dbReference>
<dbReference type="CDD" id="cd07185">
    <property type="entry name" value="OmpA_C-like"/>
    <property type="match status" value="1"/>
</dbReference>
<dbReference type="OrthoDB" id="9809364at2"/>
<protein>
    <recommendedName>
        <fullName evidence="6">OmpA-like domain-containing protein</fullName>
    </recommendedName>
</protein>
<dbReference type="InterPro" id="IPR050330">
    <property type="entry name" value="Bact_OuterMem_StrucFunc"/>
</dbReference>
<dbReference type="SUPFAM" id="SSF103088">
    <property type="entry name" value="OmpA-like"/>
    <property type="match status" value="1"/>
</dbReference>
<dbReference type="InterPro" id="IPR011990">
    <property type="entry name" value="TPR-like_helical_dom_sf"/>
</dbReference>
<evidence type="ECO:0000259" key="6">
    <source>
        <dbReference type="PROSITE" id="PS51123"/>
    </source>
</evidence>
<comment type="subcellular location">
    <subcellularLocation>
        <location evidence="1">Cell outer membrane</location>
    </subcellularLocation>
</comment>
<gene>
    <name evidence="7" type="ORF">IX84_21215</name>
</gene>
<name>A0A098S2S3_9BACT</name>
<evidence type="ECO:0000313" key="7">
    <source>
        <dbReference type="EMBL" id="KGE86326.1"/>
    </source>
</evidence>
<evidence type="ECO:0000256" key="1">
    <source>
        <dbReference type="ARBA" id="ARBA00004442"/>
    </source>
</evidence>
<keyword evidence="2 4" id="KW-0472">Membrane</keyword>
<comment type="caution">
    <text evidence="7">The sequence shown here is derived from an EMBL/GenBank/DDBJ whole genome shotgun (WGS) entry which is preliminary data.</text>
</comment>
<dbReference type="Gene3D" id="3.30.1330.60">
    <property type="entry name" value="OmpA-like domain"/>
    <property type="match status" value="1"/>
</dbReference>
<dbReference type="AlphaFoldDB" id="A0A098S2S3"/>